<feature type="compositionally biased region" description="Basic and acidic residues" evidence="1">
    <location>
        <begin position="72"/>
        <end position="82"/>
    </location>
</feature>
<sequence>MKFSSPCMYSVVVSSWLYIENDSTQLITSSISARCIRQKEYPFTKVCICQMRRSAIHLVDGDRNTAPHPKKGITEESAEKQVEQSVEIRPTSVNSEKQQEAVQLSSTPINILPLRNTEENNAIQKFPKLWQDKVDSTVCRDDGTNIECDKQCKRIDPLSWTDLHLVSTRFGNISIAAKKGQDNRYGLSRISGKSYSGLSRTGILNGPISLSLDVYTSDVTEVRICVDSLQKFILQVFLLFYNSATQEKTIAVDNISLLSGDC</sequence>
<accession>A0A1I7XJT1</accession>
<feature type="region of interest" description="Disordered" evidence="1">
    <location>
        <begin position="61"/>
        <end position="83"/>
    </location>
</feature>
<proteinExistence type="predicted"/>
<dbReference type="AlphaFoldDB" id="A0A1I7XJT1"/>
<dbReference type="WBParaSite" id="Hba_18021">
    <property type="protein sequence ID" value="Hba_18021"/>
    <property type="gene ID" value="Hba_18021"/>
</dbReference>
<dbReference type="Proteomes" id="UP000095283">
    <property type="component" value="Unplaced"/>
</dbReference>
<protein>
    <submittedName>
        <fullName evidence="3">Uncharacterized protein</fullName>
    </submittedName>
</protein>
<organism evidence="2 3">
    <name type="scientific">Heterorhabditis bacteriophora</name>
    <name type="common">Entomopathogenic nematode worm</name>
    <dbReference type="NCBI Taxonomy" id="37862"/>
    <lineage>
        <taxon>Eukaryota</taxon>
        <taxon>Metazoa</taxon>
        <taxon>Ecdysozoa</taxon>
        <taxon>Nematoda</taxon>
        <taxon>Chromadorea</taxon>
        <taxon>Rhabditida</taxon>
        <taxon>Rhabditina</taxon>
        <taxon>Rhabditomorpha</taxon>
        <taxon>Strongyloidea</taxon>
        <taxon>Heterorhabditidae</taxon>
        <taxon>Heterorhabditis</taxon>
    </lineage>
</organism>
<reference evidence="3" key="1">
    <citation type="submission" date="2016-11" db="UniProtKB">
        <authorList>
            <consortium name="WormBaseParasite"/>
        </authorList>
    </citation>
    <scope>IDENTIFICATION</scope>
</reference>
<evidence type="ECO:0000256" key="1">
    <source>
        <dbReference type="SAM" id="MobiDB-lite"/>
    </source>
</evidence>
<keyword evidence="2" id="KW-1185">Reference proteome</keyword>
<evidence type="ECO:0000313" key="3">
    <source>
        <dbReference type="WBParaSite" id="Hba_18021"/>
    </source>
</evidence>
<name>A0A1I7XJT1_HETBA</name>
<evidence type="ECO:0000313" key="2">
    <source>
        <dbReference type="Proteomes" id="UP000095283"/>
    </source>
</evidence>